<feature type="region of interest" description="Disordered" evidence="5">
    <location>
        <begin position="595"/>
        <end position="621"/>
    </location>
</feature>
<gene>
    <name evidence="7" type="primary">MTF2</name>
    <name evidence="7" type="ORF">H4219_003672</name>
</gene>
<feature type="compositionally biased region" description="Polar residues" evidence="5">
    <location>
        <begin position="162"/>
        <end position="189"/>
    </location>
</feature>
<dbReference type="Gene3D" id="3.30.40.10">
    <property type="entry name" value="Zinc/RING finger domain, C3HC4 (zinc finger)"/>
    <property type="match status" value="1"/>
</dbReference>
<feature type="compositionally biased region" description="Basic and acidic residues" evidence="5">
    <location>
        <begin position="86"/>
        <end position="102"/>
    </location>
</feature>
<feature type="compositionally biased region" description="Basic residues" evidence="5">
    <location>
        <begin position="707"/>
        <end position="719"/>
    </location>
</feature>
<dbReference type="InterPro" id="IPR001965">
    <property type="entry name" value="Znf_PHD"/>
</dbReference>
<dbReference type="InterPro" id="IPR013083">
    <property type="entry name" value="Znf_RING/FYVE/PHD"/>
</dbReference>
<feature type="region of interest" description="Disordered" evidence="5">
    <location>
        <begin position="398"/>
        <end position="419"/>
    </location>
</feature>
<comment type="caution">
    <text evidence="7">The sequence shown here is derived from an EMBL/GenBank/DDBJ whole genome shotgun (WGS) entry which is preliminary data.</text>
</comment>
<keyword evidence="8" id="KW-1185">Reference proteome</keyword>
<dbReference type="SUPFAM" id="SSF57903">
    <property type="entry name" value="FYVE/PHD zinc finger"/>
    <property type="match status" value="1"/>
</dbReference>
<feature type="region of interest" description="Disordered" evidence="5">
    <location>
        <begin position="706"/>
        <end position="737"/>
    </location>
</feature>
<dbReference type="OrthoDB" id="5370059at2759"/>
<accession>A0A9W8DSC3</accession>
<dbReference type="InterPro" id="IPR019787">
    <property type="entry name" value="Znf_PHD-finger"/>
</dbReference>
<keyword evidence="1" id="KW-0479">Metal-binding</keyword>
<protein>
    <submittedName>
        <fullName evidence="7">Mitochondrial transcription factor 2</fullName>
    </submittedName>
</protein>
<feature type="compositionally biased region" description="Polar residues" evidence="5">
    <location>
        <begin position="51"/>
        <end position="85"/>
    </location>
</feature>
<feature type="compositionally biased region" description="Low complexity" evidence="5">
    <location>
        <begin position="398"/>
        <end position="416"/>
    </location>
</feature>
<evidence type="ECO:0000256" key="4">
    <source>
        <dbReference type="PROSITE-ProRule" id="PRU00146"/>
    </source>
</evidence>
<name>A0A9W8DSC3_9FUNG</name>
<dbReference type="InterPro" id="IPR011011">
    <property type="entry name" value="Znf_FYVE_PHD"/>
</dbReference>
<dbReference type="Proteomes" id="UP001150538">
    <property type="component" value="Unassembled WGS sequence"/>
</dbReference>
<dbReference type="AlphaFoldDB" id="A0A9W8DSC3"/>
<evidence type="ECO:0000256" key="1">
    <source>
        <dbReference type="ARBA" id="ARBA00022723"/>
    </source>
</evidence>
<feature type="region of interest" description="Disordered" evidence="5">
    <location>
        <begin position="51"/>
        <end position="123"/>
    </location>
</feature>
<feature type="region of interest" description="Disordered" evidence="5">
    <location>
        <begin position="1"/>
        <end position="21"/>
    </location>
</feature>
<evidence type="ECO:0000256" key="2">
    <source>
        <dbReference type="ARBA" id="ARBA00022771"/>
    </source>
</evidence>
<feature type="compositionally biased region" description="Low complexity" evidence="5">
    <location>
        <begin position="114"/>
        <end position="123"/>
    </location>
</feature>
<organism evidence="7 8">
    <name type="scientific">Mycoemilia scoparia</name>
    <dbReference type="NCBI Taxonomy" id="417184"/>
    <lineage>
        <taxon>Eukaryota</taxon>
        <taxon>Fungi</taxon>
        <taxon>Fungi incertae sedis</taxon>
        <taxon>Zoopagomycota</taxon>
        <taxon>Kickxellomycotina</taxon>
        <taxon>Kickxellomycetes</taxon>
        <taxon>Kickxellales</taxon>
        <taxon>Kickxellaceae</taxon>
        <taxon>Mycoemilia</taxon>
    </lineage>
</organism>
<evidence type="ECO:0000259" key="6">
    <source>
        <dbReference type="PROSITE" id="PS50016"/>
    </source>
</evidence>
<keyword evidence="2 4" id="KW-0863">Zinc-finger</keyword>
<reference evidence="7" key="1">
    <citation type="submission" date="2022-07" db="EMBL/GenBank/DDBJ databases">
        <title>Phylogenomic reconstructions and comparative analyses of Kickxellomycotina fungi.</title>
        <authorList>
            <person name="Reynolds N.K."/>
            <person name="Stajich J.E."/>
            <person name="Barry K."/>
            <person name="Grigoriev I.V."/>
            <person name="Crous P."/>
            <person name="Smith M.E."/>
        </authorList>
    </citation>
    <scope>NUCLEOTIDE SEQUENCE</scope>
    <source>
        <strain evidence="7">NBRC 100468</strain>
    </source>
</reference>
<evidence type="ECO:0000313" key="8">
    <source>
        <dbReference type="Proteomes" id="UP001150538"/>
    </source>
</evidence>
<dbReference type="InterPro" id="IPR019786">
    <property type="entry name" value="Zinc_finger_PHD-type_CS"/>
</dbReference>
<dbReference type="PROSITE" id="PS01359">
    <property type="entry name" value="ZF_PHD_1"/>
    <property type="match status" value="1"/>
</dbReference>
<dbReference type="EMBL" id="JANBPU010000096">
    <property type="protein sequence ID" value="KAJ1916657.1"/>
    <property type="molecule type" value="Genomic_DNA"/>
</dbReference>
<sequence>MSCKISPSHQNGQHQQQQDQRQKFLQQYSQVILSLAIAIFNTTTQLRERITTNPKSPLYRKSTNISKTPSNNSRSKKPQTTNPKTDSSDNKSTETPTKKTGERNGSSGCCDTPSKSSSDDALSSSPINLYRTDILLSKRLQNQIQELINSKDYYHSYDNHSLKNNNSDTTNFHNTPKSKETASPSSEPYNIPSNLTAKIFSRVVQDYINNILVNLGMDDLVDIRHIDVNFSNTQSNNSGINDTEIKRQLKGDDKDCEFIKKLKSSWLSDPSQCLKAPRYLYTTTASVPETEETDGANDNTSQSSKFKDSTLFNVMDLFKKTTKMVEIDFTELLVKSLKSTRSDLRSEVLDRIRKLESRLKNVDVEGNSSTSGQILPIEMVYRSLVNWVQDFALDTSATTTTTPETTTTATGPNGENGLTTAVNSDIKVKTISGDGIKSYINENGKIDFKERGIDIDLICKVLESCNLVDPVRQDLKKTLNMEKKTLELYEKVLKYRLCAVVVKEGRKGIKPDSDIEIEPLRAYYCTVEGGSSGVGDVTNEDQAIQKWHASINKDIREIEMSALAAKKAEVTGLLWIRSDLTENYKEECQSKVGEKRKGDFGAQKDSNKAPQNKQEDTLGDLERQYLMETIRNSLGEEAMDFIGENGEVEELIYCRLCNQDYEDEQNKIFVCDKCEAGVHQLCETPTIPSSDIALDPWFCTNCDPVKKKQQQRYIKRTKTQKNGSDSNGKGSKKSRKS</sequence>
<dbReference type="SMART" id="SM00249">
    <property type="entry name" value="PHD"/>
    <property type="match status" value="1"/>
</dbReference>
<dbReference type="PROSITE" id="PS50016">
    <property type="entry name" value="ZF_PHD_2"/>
    <property type="match status" value="1"/>
</dbReference>
<proteinExistence type="predicted"/>
<dbReference type="GO" id="GO:0008270">
    <property type="term" value="F:zinc ion binding"/>
    <property type="evidence" value="ECO:0007669"/>
    <property type="project" value="UniProtKB-KW"/>
</dbReference>
<keyword evidence="3" id="KW-0862">Zinc</keyword>
<feature type="domain" description="PHD-type" evidence="6">
    <location>
        <begin position="651"/>
        <end position="705"/>
    </location>
</feature>
<dbReference type="Pfam" id="PF00628">
    <property type="entry name" value="PHD"/>
    <property type="match status" value="1"/>
</dbReference>
<evidence type="ECO:0000256" key="5">
    <source>
        <dbReference type="SAM" id="MobiDB-lite"/>
    </source>
</evidence>
<evidence type="ECO:0000313" key="7">
    <source>
        <dbReference type="EMBL" id="KAJ1916657.1"/>
    </source>
</evidence>
<feature type="compositionally biased region" description="Low complexity" evidence="5">
    <location>
        <begin position="10"/>
        <end position="21"/>
    </location>
</feature>
<feature type="region of interest" description="Disordered" evidence="5">
    <location>
        <begin position="159"/>
        <end position="189"/>
    </location>
</feature>
<evidence type="ECO:0000256" key="3">
    <source>
        <dbReference type="ARBA" id="ARBA00022833"/>
    </source>
</evidence>